<dbReference type="Proteomes" id="UP000887578">
    <property type="component" value="Unplaced"/>
</dbReference>
<evidence type="ECO:0000313" key="2">
    <source>
        <dbReference type="WBParaSite" id="PDA_v2.g9111.t1"/>
    </source>
</evidence>
<name>A0A914QYA9_9BILA</name>
<dbReference type="AlphaFoldDB" id="A0A914QYA9"/>
<reference evidence="2" key="1">
    <citation type="submission" date="2022-11" db="UniProtKB">
        <authorList>
            <consortium name="WormBaseParasite"/>
        </authorList>
    </citation>
    <scope>IDENTIFICATION</scope>
</reference>
<evidence type="ECO:0000313" key="1">
    <source>
        <dbReference type="Proteomes" id="UP000887578"/>
    </source>
</evidence>
<proteinExistence type="predicted"/>
<keyword evidence="1" id="KW-1185">Reference proteome</keyword>
<sequence length="89" mass="10219">MSAPDFMINRNNGKSYYALAQNVERDVIVLAIYDKEDPKNPDAIHFISDKTFIDGLSQALDHRFIGVVIHLFEYNPPNYKNSTLLRCSK</sequence>
<dbReference type="WBParaSite" id="PDA_v2.g9111.t1">
    <property type="protein sequence ID" value="PDA_v2.g9111.t1"/>
    <property type="gene ID" value="PDA_v2.g9111"/>
</dbReference>
<protein>
    <submittedName>
        <fullName evidence="2">Uncharacterized protein</fullName>
    </submittedName>
</protein>
<accession>A0A914QYA9</accession>
<organism evidence="1 2">
    <name type="scientific">Panagrolaimus davidi</name>
    <dbReference type="NCBI Taxonomy" id="227884"/>
    <lineage>
        <taxon>Eukaryota</taxon>
        <taxon>Metazoa</taxon>
        <taxon>Ecdysozoa</taxon>
        <taxon>Nematoda</taxon>
        <taxon>Chromadorea</taxon>
        <taxon>Rhabditida</taxon>
        <taxon>Tylenchina</taxon>
        <taxon>Panagrolaimomorpha</taxon>
        <taxon>Panagrolaimoidea</taxon>
        <taxon>Panagrolaimidae</taxon>
        <taxon>Panagrolaimus</taxon>
    </lineage>
</organism>